<evidence type="ECO:0000256" key="2">
    <source>
        <dbReference type="SAM" id="SignalP"/>
    </source>
</evidence>
<keyword evidence="2" id="KW-0732">Signal</keyword>
<gene>
    <name evidence="3" type="ORF">BDY17DRAFT_50766</name>
</gene>
<dbReference type="GeneID" id="54479458"/>
<evidence type="ECO:0000313" key="3">
    <source>
        <dbReference type="EMBL" id="KAF2479159.1"/>
    </source>
</evidence>
<dbReference type="RefSeq" id="XP_033585729.1">
    <property type="nucleotide sequence ID" value="XM_033738456.1"/>
</dbReference>
<dbReference type="Proteomes" id="UP000799767">
    <property type="component" value="Unassembled WGS sequence"/>
</dbReference>
<accession>A0A6A6PGQ1</accession>
<keyword evidence="4" id="KW-1185">Reference proteome</keyword>
<dbReference type="EMBL" id="MU001642">
    <property type="protein sequence ID" value="KAF2479159.1"/>
    <property type="molecule type" value="Genomic_DNA"/>
</dbReference>
<feature type="region of interest" description="Disordered" evidence="1">
    <location>
        <begin position="19"/>
        <end position="39"/>
    </location>
</feature>
<feature type="compositionally biased region" description="Basic residues" evidence="1">
    <location>
        <begin position="20"/>
        <end position="36"/>
    </location>
</feature>
<feature type="chain" id="PRO_5025548074" evidence="2">
    <location>
        <begin position="18"/>
        <end position="276"/>
    </location>
</feature>
<name>A0A6A6PGQ1_9PEZI</name>
<evidence type="ECO:0000313" key="4">
    <source>
        <dbReference type="Proteomes" id="UP000799767"/>
    </source>
</evidence>
<feature type="signal peptide" evidence="2">
    <location>
        <begin position="1"/>
        <end position="17"/>
    </location>
</feature>
<evidence type="ECO:0000256" key="1">
    <source>
        <dbReference type="SAM" id="MobiDB-lite"/>
    </source>
</evidence>
<protein>
    <submittedName>
        <fullName evidence="3">Uncharacterized protein</fullName>
    </submittedName>
</protein>
<dbReference type="AlphaFoldDB" id="A0A6A6PGQ1"/>
<sequence length="276" mass="30599">MRSTAFLFSLLAAVAVASPGRKHHPRHHHHEPHGHPYRPVCTTTVTKAQGTVTSTVYTGISSKIITITTGTATSTSTTTTSTTILPTITSCAAPSVASKKRSLIRSRTQLATSIFAGARPPLRSIDTRRQSLCRPSLLLHRPLRLLKRRRRLPLPSLALLSHRHLRTWPGPSSLPTRRDKTRSLSILRSKAPKMKISSPFELSMRGPNSTSWLALLSMTQACYKMVLAIPSIQILNPLTPFSTATQSKASSRHPPLLLAQRYRARFRRTRMTGRAR</sequence>
<reference evidence="3" key="1">
    <citation type="journal article" date="2020" name="Stud. Mycol.">
        <title>101 Dothideomycetes genomes: a test case for predicting lifestyles and emergence of pathogens.</title>
        <authorList>
            <person name="Haridas S."/>
            <person name="Albert R."/>
            <person name="Binder M."/>
            <person name="Bloem J."/>
            <person name="Labutti K."/>
            <person name="Salamov A."/>
            <person name="Andreopoulos B."/>
            <person name="Baker S."/>
            <person name="Barry K."/>
            <person name="Bills G."/>
            <person name="Bluhm B."/>
            <person name="Cannon C."/>
            <person name="Castanera R."/>
            <person name="Culley D."/>
            <person name="Daum C."/>
            <person name="Ezra D."/>
            <person name="Gonzalez J."/>
            <person name="Henrissat B."/>
            <person name="Kuo A."/>
            <person name="Liang C."/>
            <person name="Lipzen A."/>
            <person name="Lutzoni F."/>
            <person name="Magnuson J."/>
            <person name="Mondo S."/>
            <person name="Nolan M."/>
            <person name="Ohm R."/>
            <person name="Pangilinan J."/>
            <person name="Park H.-J."/>
            <person name="Ramirez L."/>
            <person name="Alfaro M."/>
            <person name="Sun H."/>
            <person name="Tritt A."/>
            <person name="Yoshinaga Y."/>
            <person name="Zwiers L.-H."/>
            <person name="Turgeon B."/>
            <person name="Goodwin S."/>
            <person name="Spatafora J."/>
            <person name="Crous P."/>
            <person name="Grigoriev I."/>
        </authorList>
    </citation>
    <scope>NUCLEOTIDE SEQUENCE</scope>
    <source>
        <strain evidence="3">CBS 113389</strain>
    </source>
</reference>
<organism evidence="3 4">
    <name type="scientific">Neohortaea acidophila</name>
    <dbReference type="NCBI Taxonomy" id="245834"/>
    <lineage>
        <taxon>Eukaryota</taxon>
        <taxon>Fungi</taxon>
        <taxon>Dikarya</taxon>
        <taxon>Ascomycota</taxon>
        <taxon>Pezizomycotina</taxon>
        <taxon>Dothideomycetes</taxon>
        <taxon>Dothideomycetidae</taxon>
        <taxon>Mycosphaerellales</taxon>
        <taxon>Teratosphaeriaceae</taxon>
        <taxon>Neohortaea</taxon>
    </lineage>
</organism>
<proteinExistence type="predicted"/>